<keyword evidence="2" id="KW-1185">Reference proteome</keyword>
<protein>
    <submittedName>
        <fullName evidence="1">Uncharacterized protein</fullName>
    </submittedName>
</protein>
<reference evidence="1 2" key="1">
    <citation type="submission" date="2016-10" db="EMBL/GenBank/DDBJ databases">
        <authorList>
            <person name="de Groot N.N."/>
        </authorList>
    </citation>
    <scope>NUCLEOTIDE SEQUENCE [LARGE SCALE GENOMIC DNA]</scope>
    <source>
        <strain evidence="1 2">U95</strain>
    </source>
</reference>
<dbReference type="Proteomes" id="UP000198767">
    <property type="component" value="Unassembled WGS sequence"/>
</dbReference>
<name>A0A1G5PUQ8_9RHOB</name>
<organism evidence="1 2">
    <name type="scientific">Epibacterium ulvae</name>
    <dbReference type="NCBI Taxonomy" id="1156985"/>
    <lineage>
        <taxon>Bacteria</taxon>
        <taxon>Pseudomonadati</taxon>
        <taxon>Pseudomonadota</taxon>
        <taxon>Alphaproteobacteria</taxon>
        <taxon>Rhodobacterales</taxon>
        <taxon>Roseobacteraceae</taxon>
        <taxon>Epibacterium</taxon>
    </lineage>
</organism>
<evidence type="ECO:0000313" key="1">
    <source>
        <dbReference type="EMBL" id="SCZ53138.1"/>
    </source>
</evidence>
<proteinExistence type="predicted"/>
<accession>A0A1G5PUQ8</accession>
<dbReference type="AlphaFoldDB" id="A0A1G5PUQ8"/>
<sequence>MSHMKREGLPPVINFKEISSRWAKRHPSGGADGTATVYKNTHQLARVFVKIYCGSRLFGFQLILSFCLEVFCTVTFM</sequence>
<dbReference type="STRING" id="1156985.SAMN04488118_10295"/>
<dbReference type="EMBL" id="FMWG01000002">
    <property type="protein sequence ID" value="SCZ53138.1"/>
    <property type="molecule type" value="Genomic_DNA"/>
</dbReference>
<evidence type="ECO:0000313" key="2">
    <source>
        <dbReference type="Proteomes" id="UP000198767"/>
    </source>
</evidence>
<gene>
    <name evidence="1" type="ORF">SAMN04488118_10295</name>
</gene>